<evidence type="ECO:0000256" key="5">
    <source>
        <dbReference type="SAM" id="Phobius"/>
    </source>
</evidence>
<dbReference type="OrthoDB" id="6762900at2759"/>
<reference evidence="6" key="1">
    <citation type="submission" date="2022-01" db="EMBL/GenBank/DDBJ databases">
        <authorList>
            <person name="King R."/>
        </authorList>
    </citation>
    <scope>NUCLEOTIDE SEQUENCE</scope>
</reference>
<accession>A0A9P0GCL1</accession>
<dbReference type="GO" id="GO:0016020">
    <property type="term" value="C:membrane"/>
    <property type="evidence" value="ECO:0007669"/>
    <property type="project" value="UniProtKB-SubCell"/>
</dbReference>
<keyword evidence="2 5" id="KW-0812">Transmembrane</keyword>
<dbReference type="EMBL" id="OV651830">
    <property type="protein sequence ID" value="CAH1104915.1"/>
    <property type="molecule type" value="Genomic_DNA"/>
</dbReference>
<feature type="transmembrane region" description="Helical" evidence="5">
    <location>
        <begin position="242"/>
        <end position="269"/>
    </location>
</feature>
<feature type="transmembrane region" description="Helical" evidence="5">
    <location>
        <begin position="28"/>
        <end position="53"/>
    </location>
</feature>
<protein>
    <recommendedName>
        <fullName evidence="8">G-protein coupled receptors family 1 profile domain-containing protein</fullName>
    </recommendedName>
</protein>
<feature type="transmembrane region" description="Helical" evidence="5">
    <location>
        <begin position="171"/>
        <end position="194"/>
    </location>
</feature>
<keyword evidence="3 5" id="KW-1133">Transmembrane helix</keyword>
<name>A0A9P0GCL1_9CUCU</name>
<organism evidence="6 7">
    <name type="scientific">Psylliodes chrysocephalus</name>
    <dbReference type="NCBI Taxonomy" id="3402493"/>
    <lineage>
        <taxon>Eukaryota</taxon>
        <taxon>Metazoa</taxon>
        <taxon>Ecdysozoa</taxon>
        <taxon>Arthropoda</taxon>
        <taxon>Hexapoda</taxon>
        <taxon>Insecta</taxon>
        <taxon>Pterygota</taxon>
        <taxon>Neoptera</taxon>
        <taxon>Endopterygota</taxon>
        <taxon>Coleoptera</taxon>
        <taxon>Polyphaga</taxon>
        <taxon>Cucujiformia</taxon>
        <taxon>Chrysomeloidea</taxon>
        <taxon>Chrysomelidae</taxon>
        <taxon>Galerucinae</taxon>
        <taxon>Alticini</taxon>
        <taxon>Psylliodes</taxon>
    </lineage>
</organism>
<evidence type="ECO:0000313" key="7">
    <source>
        <dbReference type="Proteomes" id="UP001153636"/>
    </source>
</evidence>
<feature type="transmembrane region" description="Helical" evidence="5">
    <location>
        <begin position="104"/>
        <end position="125"/>
    </location>
</feature>
<dbReference type="SUPFAM" id="SSF81321">
    <property type="entry name" value="Family A G protein-coupled receptor-like"/>
    <property type="match status" value="1"/>
</dbReference>
<gene>
    <name evidence="6" type="ORF">PSYICH_LOCUS5880</name>
</gene>
<dbReference type="GO" id="GO:0004930">
    <property type="term" value="F:G protein-coupled receptor activity"/>
    <property type="evidence" value="ECO:0007669"/>
    <property type="project" value="InterPro"/>
</dbReference>
<evidence type="ECO:0000313" key="6">
    <source>
        <dbReference type="EMBL" id="CAH1104915.1"/>
    </source>
</evidence>
<sequence>MELELERLNVTNETSFDTSTLYAVTVPLFIRIVAAVVSLFSTTSNILVVLTVIRYQILHSRTHWYIVNWCLCNVFITASLPYMFDSLGLDLVANGNILCIWDENVFNFLTWNHIFVAVIIIDWYISTFCNQRRCAVRCRNSFKIIISLIWAMLIILLITTSSLCFSRKSFLLPFVAFEISYLCIFILLLAIFILRCVKLKTSSIIVEKNKLELKLAFSYFITWLPNILVEVFSIVLRQHLSYASISILLFTSMLVGYSHANVLLIVLYITDRNFKVCLNSMFHIKTNDDNKNNIGNKQDLVEILDQQ</sequence>
<evidence type="ECO:0000256" key="3">
    <source>
        <dbReference type="ARBA" id="ARBA00022989"/>
    </source>
</evidence>
<dbReference type="Proteomes" id="UP001153636">
    <property type="component" value="Chromosome 18"/>
</dbReference>
<dbReference type="Gene3D" id="1.20.1070.10">
    <property type="entry name" value="Rhodopsin 7-helix transmembrane proteins"/>
    <property type="match status" value="1"/>
</dbReference>
<dbReference type="InterPro" id="IPR000276">
    <property type="entry name" value="GPCR_Rhodpsn"/>
</dbReference>
<comment type="subcellular location">
    <subcellularLocation>
        <location evidence="1">Membrane</location>
    </subcellularLocation>
</comment>
<keyword evidence="7" id="KW-1185">Reference proteome</keyword>
<feature type="transmembrane region" description="Helical" evidence="5">
    <location>
        <begin position="215"/>
        <end position="236"/>
    </location>
</feature>
<proteinExistence type="predicted"/>
<keyword evidence="4 5" id="KW-0472">Membrane</keyword>
<evidence type="ECO:0000256" key="4">
    <source>
        <dbReference type="ARBA" id="ARBA00023136"/>
    </source>
</evidence>
<evidence type="ECO:0000256" key="2">
    <source>
        <dbReference type="ARBA" id="ARBA00022692"/>
    </source>
</evidence>
<dbReference type="PRINTS" id="PR00237">
    <property type="entry name" value="GPCRRHODOPSN"/>
</dbReference>
<feature type="transmembrane region" description="Helical" evidence="5">
    <location>
        <begin position="65"/>
        <end position="84"/>
    </location>
</feature>
<evidence type="ECO:0008006" key="8">
    <source>
        <dbReference type="Google" id="ProtNLM"/>
    </source>
</evidence>
<evidence type="ECO:0000256" key="1">
    <source>
        <dbReference type="ARBA" id="ARBA00004370"/>
    </source>
</evidence>
<dbReference type="AlphaFoldDB" id="A0A9P0GCL1"/>
<feature type="transmembrane region" description="Helical" evidence="5">
    <location>
        <begin position="145"/>
        <end position="165"/>
    </location>
</feature>